<dbReference type="GO" id="GO:0008233">
    <property type="term" value="F:peptidase activity"/>
    <property type="evidence" value="ECO:0007669"/>
    <property type="project" value="UniProtKB-KW"/>
</dbReference>
<dbReference type="RefSeq" id="WP_084053232.1">
    <property type="nucleotide sequence ID" value="NZ_FWWT01000017.1"/>
</dbReference>
<dbReference type="GO" id="GO:0006508">
    <property type="term" value="P:proteolysis"/>
    <property type="evidence" value="ECO:0007669"/>
    <property type="project" value="UniProtKB-KW"/>
</dbReference>
<reference evidence="1 2" key="1">
    <citation type="submission" date="2017-04" db="EMBL/GenBank/DDBJ databases">
        <authorList>
            <person name="Afonso C.L."/>
            <person name="Miller P.J."/>
            <person name="Scott M.A."/>
            <person name="Spackman E."/>
            <person name="Goraichik I."/>
            <person name="Dimitrov K.M."/>
            <person name="Suarez D.L."/>
            <person name="Swayne D.E."/>
        </authorList>
    </citation>
    <scope>NUCLEOTIDE SEQUENCE [LARGE SCALE GENOMIC DNA]</scope>
    <source>
        <strain evidence="1 2">DSM 11270</strain>
    </source>
</reference>
<dbReference type="STRING" id="656914.SAMN00017405_1421"/>
<organism evidence="1 2">
    <name type="scientific">Desulfonispora thiosulfatigenes DSM 11270</name>
    <dbReference type="NCBI Taxonomy" id="656914"/>
    <lineage>
        <taxon>Bacteria</taxon>
        <taxon>Bacillati</taxon>
        <taxon>Bacillota</taxon>
        <taxon>Clostridia</taxon>
        <taxon>Eubacteriales</taxon>
        <taxon>Peptococcaceae</taxon>
        <taxon>Desulfonispora</taxon>
    </lineage>
</organism>
<dbReference type="EMBL" id="FWWT01000017">
    <property type="protein sequence ID" value="SMB91126.1"/>
    <property type="molecule type" value="Genomic_DNA"/>
</dbReference>
<protein>
    <submittedName>
        <fullName evidence="1">Serine protease AprX</fullName>
    </submittedName>
</protein>
<name>A0A1W1VCT0_DESTI</name>
<keyword evidence="1" id="KW-0378">Hydrolase</keyword>
<proteinExistence type="predicted"/>
<sequence length="126" mass="14908">MILQEIKWIRSHKSKLCPTLRKKILELYRPIKYVPFCFQKYAKSLNHYLHKLPVIIQYDCLQNHLEIEKLANSLSCKIDQSLPTINAFVAKVKVKDLKILVENDKITKIWYDNEVYAILSEEKEGC</sequence>
<dbReference type="Proteomes" id="UP000192731">
    <property type="component" value="Unassembled WGS sequence"/>
</dbReference>
<dbReference type="AlphaFoldDB" id="A0A1W1VCT0"/>
<accession>A0A1W1VCT0</accession>
<gene>
    <name evidence="1" type="ORF">SAMN00017405_1421</name>
</gene>
<evidence type="ECO:0000313" key="2">
    <source>
        <dbReference type="Proteomes" id="UP000192731"/>
    </source>
</evidence>
<keyword evidence="2" id="KW-1185">Reference proteome</keyword>
<keyword evidence="1" id="KW-0645">Protease</keyword>
<evidence type="ECO:0000313" key="1">
    <source>
        <dbReference type="EMBL" id="SMB91126.1"/>
    </source>
</evidence>